<feature type="region of interest" description="Disordered" evidence="1">
    <location>
        <begin position="39"/>
        <end position="61"/>
    </location>
</feature>
<evidence type="ECO:0000256" key="1">
    <source>
        <dbReference type="SAM" id="MobiDB-lite"/>
    </source>
</evidence>
<dbReference type="InterPro" id="IPR002035">
    <property type="entry name" value="VWF_A"/>
</dbReference>
<keyword evidence="2" id="KW-1133">Transmembrane helix</keyword>
<keyword evidence="2" id="KW-0812">Transmembrane</keyword>
<sequence>MGRHDDSRRSGLWWVAPTALVVLLVVLGGIAWANWPRADEPAGRDRADGPAATTAAATATAAPCEEPAEVRVTTTPDLAPVLEEVAARIQEEACATYAVTAAPAAETAAQLTVATATGPHVWVPDSPVWAERAAAARGEALEVGPVLATSPVVIALPRAMTEELGSAQPWQTFLTGGVDLLMADPEESTASLLALVSAGEVLGGTPEGEQALGRATIVLSRQETTEDELFDRADSPDAVAFPASEQRLFRHLAANPGAPLVAVVPAEGTGAFAFPFVRVAAAPEPAVAALEEALTGSAGRAAFAAAGFRDTDGGGSPGVPGIPEDTEPRPDPSAAAVETALASWRTVAVDMRMLAVIDISGSMLDDAGGRSRIELAAGAAQVAMQQFPPTSQVGLWAFSTDHGEGRDWTELVPVARIDSPAGDGTHRDALLAAAQSLPARAEGDTGLYDTVLAAYRAVQDSYEPGFVNSVVLLTDGKNEDGEGISFDRLLAELQAAGDPDRPVPVITVGMGPGTDETELRVIAAQTGGRSYLAENPEDIGTVFVDALLNRPRR</sequence>
<dbReference type="AlphaFoldDB" id="A0A3N4ZAV9"/>
<dbReference type="Pfam" id="PF00092">
    <property type="entry name" value="VWA"/>
    <property type="match status" value="1"/>
</dbReference>
<accession>A0A3N4ZAV9</accession>
<name>A0A3N4ZAV9_9MICO</name>
<feature type="region of interest" description="Disordered" evidence="1">
    <location>
        <begin position="309"/>
        <end position="332"/>
    </location>
</feature>
<dbReference type="InterPro" id="IPR036465">
    <property type="entry name" value="vWFA_dom_sf"/>
</dbReference>
<gene>
    <name evidence="4" type="ORF">EDD32_2906</name>
</gene>
<organism evidence="4 5">
    <name type="scientific">Georgenia muralis</name>
    <dbReference type="NCBI Taxonomy" id="154117"/>
    <lineage>
        <taxon>Bacteria</taxon>
        <taxon>Bacillati</taxon>
        <taxon>Actinomycetota</taxon>
        <taxon>Actinomycetes</taxon>
        <taxon>Micrococcales</taxon>
        <taxon>Bogoriellaceae</taxon>
        <taxon>Georgenia</taxon>
    </lineage>
</organism>
<dbReference type="Gene3D" id="3.40.50.410">
    <property type="entry name" value="von Willebrand factor, type A domain"/>
    <property type="match status" value="1"/>
</dbReference>
<dbReference type="PROSITE" id="PS50234">
    <property type="entry name" value="VWFA"/>
    <property type="match status" value="1"/>
</dbReference>
<dbReference type="Proteomes" id="UP000280726">
    <property type="component" value="Unassembled WGS sequence"/>
</dbReference>
<dbReference type="SUPFAM" id="SSF53850">
    <property type="entry name" value="Periplasmic binding protein-like II"/>
    <property type="match status" value="1"/>
</dbReference>
<feature type="compositionally biased region" description="Low complexity" evidence="1">
    <location>
        <begin position="51"/>
        <end position="61"/>
    </location>
</feature>
<dbReference type="RefSeq" id="WP_123918553.1">
    <property type="nucleotide sequence ID" value="NZ_RKRA01000001.1"/>
</dbReference>
<protein>
    <submittedName>
        <fullName evidence="4">von Willebrand factor type A domain-containing protein</fullName>
    </submittedName>
</protein>
<feature type="domain" description="VWFA" evidence="3">
    <location>
        <begin position="352"/>
        <end position="547"/>
    </location>
</feature>
<reference evidence="4 5" key="1">
    <citation type="submission" date="2018-11" db="EMBL/GenBank/DDBJ databases">
        <title>Sequencing the genomes of 1000 actinobacteria strains.</title>
        <authorList>
            <person name="Klenk H.-P."/>
        </authorList>
    </citation>
    <scope>NUCLEOTIDE SEQUENCE [LARGE SCALE GENOMIC DNA]</scope>
    <source>
        <strain evidence="4 5">DSM 14418</strain>
    </source>
</reference>
<evidence type="ECO:0000259" key="3">
    <source>
        <dbReference type="PROSITE" id="PS50234"/>
    </source>
</evidence>
<dbReference type="OrthoDB" id="5621159at2"/>
<proteinExistence type="predicted"/>
<keyword evidence="2" id="KW-0472">Membrane</keyword>
<feature type="transmembrane region" description="Helical" evidence="2">
    <location>
        <begin position="12"/>
        <end position="35"/>
    </location>
</feature>
<comment type="caution">
    <text evidence="4">The sequence shown here is derived from an EMBL/GenBank/DDBJ whole genome shotgun (WGS) entry which is preliminary data.</text>
</comment>
<evidence type="ECO:0000313" key="4">
    <source>
        <dbReference type="EMBL" id="RPF28380.1"/>
    </source>
</evidence>
<dbReference type="SMART" id="SM00327">
    <property type="entry name" value="VWA"/>
    <property type="match status" value="1"/>
</dbReference>
<dbReference type="Pfam" id="PF13531">
    <property type="entry name" value="SBP_bac_11"/>
    <property type="match status" value="1"/>
</dbReference>
<dbReference type="SUPFAM" id="SSF53300">
    <property type="entry name" value="vWA-like"/>
    <property type="match status" value="1"/>
</dbReference>
<feature type="compositionally biased region" description="Basic and acidic residues" evidence="1">
    <location>
        <begin position="39"/>
        <end position="48"/>
    </location>
</feature>
<keyword evidence="5" id="KW-1185">Reference proteome</keyword>
<evidence type="ECO:0000313" key="5">
    <source>
        <dbReference type="Proteomes" id="UP000280726"/>
    </source>
</evidence>
<dbReference type="EMBL" id="RKRA01000001">
    <property type="protein sequence ID" value="RPF28380.1"/>
    <property type="molecule type" value="Genomic_DNA"/>
</dbReference>
<evidence type="ECO:0000256" key="2">
    <source>
        <dbReference type="SAM" id="Phobius"/>
    </source>
</evidence>